<dbReference type="SMART" id="SM00382">
    <property type="entry name" value="AAA"/>
    <property type="match status" value="2"/>
</dbReference>
<dbReference type="SUPFAM" id="SSF52540">
    <property type="entry name" value="P-loop containing nucleoside triphosphate hydrolases"/>
    <property type="match status" value="2"/>
</dbReference>
<name>D3F9A4_CONWI</name>
<dbReference type="InterPro" id="IPR003593">
    <property type="entry name" value="AAA+_ATPase"/>
</dbReference>
<proteinExistence type="predicted"/>
<dbReference type="OrthoDB" id="8039522at2"/>
<feature type="domain" description="ABC transporter" evidence="3">
    <location>
        <begin position="15"/>
        <end position="250"/>
    </location>
</feature>
<protein>
    <submittedName>
        <fullName evidence="4">ABC transporter related protein</fullName>
    </submittedName>
</protein>
<dbReference type="InterPro" id="IPR017871">
    <property type="entry name" value="ABC_transporter-like_CS"/>
</dbReference>
<dbReference type="HOGENOM" id="CLU_000604_92_0_11"/>
<dbReference type="PANTHER" id="PTHR43790">
    <property type="entry name" value="CARBOHYDRATE TRANSPORT ATP-BINDING PROTEIN MG119-RELATED"/>
    <property type="match status" value="1"/>
</dbReference>
<dbReference type="PANTHER" id="PTHR43790:SF4">
    <property type="entry name" value="GUANOSINE IMPORT ATP-BINDING PROTEIN NUPO"/>
    <property type="match status" value="1"/>
</dbReference>
<keyword evidence="2" id="KW-0067">ATP-binding</keyword>
<dbReference type="CDD" id="cd03216">
    <property type="entry name" value="ABC_Carb_Monos_I"/>
    <property type="match status" value="1"/>
</dbReference>
<dbReference type="InterPro" id="IPR003439">
    <property type="entry name" value="ABC_transporter-like_ATP-bd"/>
</dbReference>
<dbReference type="Proteomes" id="UP000008229">
    <property type="component" value="Chromosome"/>
</dbReference>
<dbReference type="GO" id="GO:0005524">
    <property type="term" value="F:ATP binding"/>
    <property type="evidence" value="ECO:0007669"/>
    <property type="project" value="UniProtKB-KW"/>
</dbReference>
<dbReference type="AlphaFoldDB" id="D3F9A4"/>
<evidence type="ECO:0000256" key="2">
    <source>
        <dbReference type="ARBA" id="ARBA00022840"/>
    </source>
</evidence>
<dbReference type="eggNOG" id="COG3845">
    <property type="taxonomic scope" value="Bacteria"/>
</dbReference>
<organism evidence="4 5">
    <name type="scientific">Conexibacter woesei (strain DSM 14684 / CCUG 47730 / CIP 108061 / JCM 11494 / NBRC 100937 / ID131577)</name>
    <dbReference type="NCBI Taxonomy" id="469383"/>
    <lineage>
        <taxon>Bacteria</taxon>
        <taxon>Bacillati</taxon>
        <taxon>Actinomycetota</taxon>
        <taxon>Thermoleophilia</taxon>
        <taxon>Solirubrobacterales</taxon>
        <taxon>Conexibacteraceae</taxon>
        <taxon>Conexibacter</taxon>
    </lineage>
</organism>
<dbReference type="PROSITE" id="PS50893">
    <property type="entry name" value="ABC_TRANSPORTER_2"/>
    <property type="match status" value="2"/>
</dbReference>
<dbReference type="GO" id="GO:0016887">
    <property type="term" value="F:ATP hydrolysis activity"/>
    <property type="evidence" value="ECO:0007669"/>
    <property type="project" value="InterPro"/>
</dbReference>
<dbReference type="EMBL" id="CP001854">
    <property type="protein sequence ID" value="ADB49071.1"/>
    <property type="molecule type" value="Genomic_DNA"/>
</dbReference>
<dbReference type="PROSITE" id="PS00211">
    <property type="entry name" value="ABC_TRANSPORTER_1"/>
    <property type="match status" value="1"/>
</dbReference>
<accession>D3F9A4</accession>
<evidence type="ECO:0000259" key="3">
    <source>
        <dbReference type="PROSITE" id="PS50893"/>
    </source>
</evidence>
<keyword evidence="5" id="KW-1185">Reference proteome</keyword>
<reference evidence="5" key="2">
    <citation type="submission" date="2010-01" db="EMBL/GenBank/DDBJ databases">
        <title>The complete genome of Conexibacter woesei DSM 14684.</title>
        <authorList>
            <consortium name="US DOE Joint Genome Institute (JGI-PGF)"/>
            <person name="Lucas S."/>
            <person name="Copeland A."/>
            <person name="Lapidus A."/>
            <person name="Glavina del Rio T."/>
            <person name="Dalin E."/>
            <person name="Tice H."/>
            <person name="Bruce D."/>
            <person name="Goodwin L."/>
            <person name="Pitluck S."/>
            <person name="Kyrpides N."/>
            <person name="Mavromatis K."/>
            <person name="Ivanova N."/>
            <person name="Mikhailova N."/>
            <person name="Chertkov O."/>
            <person name="Brettin T."/>
            <person name="Detter J.C."/>
            <person name="Han C."/>
            <person name="Larimer F."/>
            <person name="Land M."/>
            <person name="Hauser L."/>
            <person name="Markowitz V."/>
            <person name="Cheng J.-F."/>
            <person name="Hugenholtz P."/>
            <person name="Woyke T."/>
            <person name="Wu D."/>
            <person name="Pukall R."/>
            <person name="Steenblock K."/>
            <person name="Schneider S."/>
            <person name="Klenk H.-P."/>
            <person name="Eisen J.A."/>
        </authorList>
    </citation>
    <scope>NUCLEOTIDE SEQUENCE [LARGE SCALE GENOMIC DNA]</scope>
    <source>
        <strain evidence="5">DSM 14684 / CIP 108061 / JCM 11494 / NBRC 100937 / ID131577</strain>
    </source>
</reference>
<dbReference type="InterPro" id="IPR050107">
    <property type="entry name" value="ABC_carbohydrate_import_ATPase"/>
</dbReference>
<dbReference type="RefSeq" id="WP_012932124.1">
    <property type="nucleotide sequence ID" value="NC_013739.1"/>
</dbReference>
<reference evidence="4 5" key="1">
    <citation type="journal article" date="2010" name="Stand. Genomic Sci.">
        <title>Complete genome sequence of Conexibacter woesei type strain (ID131577).</title>
        <authorList>
            <person name="Pukall R."/>
            <person name="Lapidus A."/>
            <person name="Glavina Del Rio T."/>
            <person name="Copeland A."/>
            <person name="Tice H."/>
            <person name="Cheng J.-F."/>
            <person name="Lucas S."/>
            <person name="Chen F."/>
            <person name="Nolan M."/>
            <person name="Bruce D."/>
            <person name="Goodwin L."/>
            <person name="Pitluck S."/>
            <person name="Mavromatis K."/>
            <person name="Ivanova N."/>
            <person name="Ovchinnikova G."/>
            <person name="Pati A."/>
            <person name="Chen A."/>
            <person name="Palaniappan K."/>
            <person name="Land M."/>
            <person name="Hauser L."/>
            <person name="Chang Y.-J."/>
            <person name="Jeffries C.D."/>
            <person name="Chain P."/>
            <person name="Meincke L."/>
            <person name="Sims D."/>
            <person name="Brettin T."/>
            <person name="Detter J.C."/>
            <person name="Rohde M."/>
            <person name="Goeker M."/>
            <person name="Bristow J."/>
            <person name="Eisen J.A."/>
            <person name="Markowitz V."/>
            <person name="Kyrpides N.C."/>
            <person name="Klenk H.-P."/>
            <person name="Hugenholtz P."/>
        </authorList>
    </citation>
    <scope>NUCLEOTIDE SEQUENCE [LARGE SCALE GENOMIC DNA]</scope>
    <source>
        <strain evidence="5">DSM 14684 / CIP 108061 / JCM 11494 / NBRC 100937 / ID131577</strain>
    </source>
</reference>
<evidence type="ECO:0000313" key="5">
    <source>
        <dbReference type="Proteomes" id="UP000008229"/>
    </source>
</evidence>
<dbReference type="Gene3D" id="3.40.50.300">
    <property type="entry name" value="P-loop containing nucleotide triphosphate hydrolases"/>
    <property type="match status" value="2"/>
</dbReference>
<dbReference type="CDD" id="cd03215">
    <property type="entry name" value="ABC_Carb_Monos_II"/>
    <property type="match status" value="1"/>
</dbReference>
<dbReference type="Pfam" id="PF00005">
    <property type="entry name" value="ABC_tran"/>
    <property type="match status" value="2"/>
</dbReference>
<evidence type="ECO:0000256" key="1">
    <source>
        <dbReference type="ARBA" id="ARBA00022741"/>
    </source>
</evidence>
<feature type="domain" description="ABC transporter" evidence="3">
    <location>
        <begin position="266"/>
        <end position="510"/>
    </location>
</feature>
<gene>
    <name evidence="4" type="ordered locus">Cwoe_0636</name>
</gene>
<evidence type="ECO:0000313" key="4">
    <source>
        <dbReference type="EMBL" id="ADB49071.1"/>
    </source>
</evidence>
<keyword evidence="1" id="KW-0547">Nucleotide-binding</keyword>
<dbReference type="KEGG" id="cwo:Cwoe_0636"/>
<dbReference type="STRING" id="469383.Cwoe_0636"/>
<dbReference type="InterPro" id="IPR027417">
    <property type="entry name" value="P-loop_NTPase"/>
</dbReference>
<sequence length="517" mass="54685" precursor="true">MSDRSAGDGGHPPKIAATGVWKTYGNVVANRDVSIEIPAGGVHAVLGENGAGKSTLMRMFYGVEQPDRGAILLDGEPIVIRTPREAIARGVGMVFQHFGLVPGLTAVQNIVLGVEPTKRLSVDRDAVDERASALMERFDLSVDLHTKVAGMSAARQQRVEILKALYRGAQVLILDEPTALLTPQERTSLFAAIRHMTTQGTTVIFISHKLSEIEQFADTFTVMRAGQVVGGGRRADHTRDELVRLMVGTASISSRRAESRAGPTALAAEDLAVPGHGGRQAVKGVSLAVRAGEVLGLAGVEGNGQLEFLETLAGLRAPISGSVSIAGRPMRDFTNREARSLGVGYVPEDRLATGVAGTAPIVDNLLANRVGEGRFGRRGTLRVRDMRAEAERLVERYDIRCDSIDQPAASLSGGNIQKVVLAREISTEPTVLLVAEPTRGLDVGAIALVHEHLARVAESGAAVIVLSSDLDELLSVATRIAVFRNGEIVSIEPDVPSTTAQQLGRAMLGATAEAVAA</sequence>